<evidence type="ECO:0000256" key="1">
    <source>
        <dbReference type="ARBA" id="ARBA00022737"/>
    </source>
</evidence>
<dbReference type="Gene3D" id="3.40.50.300">
    <property type="entry name" value="P-loop containing nucleotide triphosphate hydrolases"/>
    <property type="match status" value="1"/>
</dbReference>
<reference evidence="3 4" key="1">
    <citation type="submission" date="2019-01" db="EMBL/GenBank/DDBJ databases">
        <title>Ktedonosporobacter rubrisoli SCAWS-G2.</title>
        <authorList>
            <person name="Huang Y."/>
            <person name="Yan B."/>
        </authorList>
    </citation>
    <scope>NUCLEOTIDE SEQUENCE [LARGE SCALE GENOMIC DNA]</scope>
    <source>
        <strain evidence="3 4">SCAWS-G2</strain>
    </source>
</reference>
<feature type="domain" description="Nephrocystin 3-like N-terminal" evidence="2">
    <location>
        <begin position="3"/>
        <end position="75"/>
    </location>
</feature>
<evidence type="ECO:0000313" key="4">
    <source>
        <dbReference type="Proteomes" id="UP000290365"/>
    </source>
</evidence>
<dbReference type="AlphaFoldDB" id="A0A4P6JPN4"/>
<protein>
    <recommendedName>
        <fullName evidence="2">Nephrocystin 3-like N-terminal domain-containing protein</fullName>
    </recommendedName>
</protein>
<keyword evidence="1" id="KW-0677">Repeat</keyword>
<dbReference type="Pfam" id="PF24883">
    <property type="entry name" value="NPHP3_N"/>
    <property type="match status" value="1"/>
</dbReference>
<sequence length="335" mass="37969">MRNTKLILIEGIPGSGKSTLAQSVTHALTRSGIACRWWYEEEKDHPLYVFHDHASLQQTIDTLTAGGYHQIIEAVLLKWKEFSQQLQSSETIVILDGCLFGYLTWSLFPLNVPADEIQSYLSQVEQILHPLHPCLIYLYQQDVARALEKICERRGGETQSRFIAGATQSSYGKQRQLQGFDGMVTYWKDFRHLIETAFSQFDASKMALENSAGSWTTYEQSVITFLRLPPQEKAAVASSEFEHFVGTYSFEEDGGQHACLILLEEDHLIVDGMPQVWTRTRLIPRSHNIFAVESLPFQITFEEDAHGVIIGMSATGSALLFGTADHFFTRVQEKR</sequence>
<dbReference type="Proteomes" id="UP000290365">
    <property type="component" value="Chromosome"/>
</dbReference>
<organism evidence="3 4">
    <name type="scientific">Ktedonosporobacter rubrisoli</name>
    <dbReference type="NCBI Taxonomy" id="2509675"/>
    <lineage>
        <taxon>Bacteria</taxon>
        <taxon>Bacillati</taxon>
        <taxon>Chloroflexota</taxon>
        <taxon>Ktedonobacteria</taxon>
        <taxon>Ktedonobacterales</taxon>
        <taxon>Ktedonosporobacteraceae</taxon>
        <taxon>Ktedonosporobacter</taxon>
    </lineage>
</organism>
<dbReference type="KEGG" id="kbs:EPA93_15650"/>
<keyword evidence="4" id="KW-1185">Reference proteome</keyword>
<accession>A0A4P6JPN4</accession>
<dbReference type="EMBL" id="CP035758">
    <property type="protein sequence ID" value="QBD77349.1"/>
    <property type="molecule type" value="Genomic_DNA"/>
</dbReference>
<dbReference type="OrthoDB" id="9774907at2"/>
<dbReference type="InterPro" id="IPR027417">
    <property type="entry name" value="P-loop_NTPase"/>
</dbReference>
<evidence type="ECO:0000313" key="3">
    <source>
        <dbReference type="EMBL" id="QBD77349.1"/>
    </source>
</evidence>
<dbReference type="SUPFAM" id="SSF52540">
    <property type="entry name" value="P-loop containing nucleoside triphosphate hydrolases"/>
    <property type="match status" value="1"/>
</dbReference>
<dbReference type="RefSeq" id="WP_129888406.1">
    <property type="nucleotide sequence ID" value="NZ_CP035758.1"/>
</dbReference>
<dbReference type="InterPro" id="IPR056884">
    <property type="entry name" value="NPHP3-like_N"/>
</dbReference>
<evidence type="ECO:0000259" key="2">
    <source>
        <dbReference type="Pfam" id="PF24883"/>
    </source>
</evidence>
<name>A0A4P6JPN4_KTERU</name>
<gene>
    <name evidence="3" type="ORF">EPA93_15650</name>
</gene>
<proteinExistence type="predicted"/>